<reference evidence="2 3" key="1">
    <citation type="submission" date="2022-03" db="EMBL/GenBank/DDBJ databases">
        <title>Streptomyces yunnanensis P86,complete genome.</title>
        <authorList>
            <person name="Chen S."/>
            <person name="Zhang Q."/>
        </authorList>
    </citation>
    <scope>NUCLEOTIDE SEQUENCE [LARGE SCALE GENOMIC DNA]</scope>
    <source>
        <strain evidence="2 3">P86</strain>
    </source>
</reference>
<evidence type="ECO:0000256" key="1">
    <source>
        <dbReference type="SAM" id="MobiDB-lite"/>
    </source>
</evidence>
<accession>A0ABY8A1C1</accession>
<keyword evidence="3" id="KW-1185">Reference proteome</keyword>
<dbReference type="RefSeq" id="WP_275306501.1">
    <property type="nucleotide sequence ID" value="NZ_CP095749.1"/>
</dbReference>
<feature type="region of interest" description="Disordered" evidence="1">
    <location>
        <begin position="106"/>
        <end position="130"/>
    </location>
</feature>
<evidence type="ECO:0000313" key="3">
    <source>
        <dbReference type="Proteomes" id="UP001218629"/>
    </source>
</evidence>
<protein>
    <submittedName>
        <fullName evidence="2">Uncharacterized protein</fullName>
    </submittedName>
</protein>
<organism evidence="2 3">
    <name type="scientific">Streptomyces yunnanensis</name>
    <dbReference type="NCBI Taxonomy" id="156453"/>
    <lineage>
        <taxon>Bacteria</taxon>
        <taxon>Bacillati</taxon>
        <taxon>Actinomycetota</taxon>
        <taxon>Actinomycetes</taxon>
        <taxon>Kitasatosporales</taxon>
        <taxon>Streptomycetaceae</taxon>
        <taxon>Streptomyces</taxon>
    </lineage>
</organism>
<feature type="compositionally biased region" description="Low complexity" evidence="1">
    <location>
        <begin position="15"/>
        <end position="24"/>
    </location>
</feature>
<gene>
    <name evidence="2" type="ORF">MOV08_05100</name>
</gene>
<dbReference type="InterPro" id="IPR057999">
    <property type="entry name" value="Gp49"/>
</dbReference>
<proteinExistence type="predicted"/>
<name>A0ABY8A1C1_9ACTN</name>
<dbReference type="EMBL" id="CP095749">
    <property type="protein sequence ID" value="WEB38739.1"/>
    <property type="molecule type" value="Genomic_DNA"/>
</dbReference>
<feature type="region of interest" description="Disordered" evidence="1">
    <location>
        <begin position="1"/>
        <end position="34"/>
    </location>
</feature>
<sequence length="163" mass="17574">MTAPDPFAVTSSPWEDTPTATPEASTEEKSPMNSISRDCMDINRVRVTLKGGVGYEAPWITIDGADIPDALKAMQDFKAELAELIEITGKSASFFHAKYQAPAKQAFGGGGGVKQPAPSAQPDRPANVPPHFVYREGVGKASGKPYKMWCSTDRNSNEKPIFV</sequence>
<dbReference type="Proteomes" id="UP001218629">
    <property type="component" value="Chromosome"/>
</dbReference>
<dbReference type="Pfam" id="PF25690">
    <property type="entry name" value="Phage_gp49"/>
    <property type="match status" value="1"/>
</dbReference>
<evidence type="ECO:0000313" key="2">
    <source>
        <dbReference type="EMBL" id="WEB38739.1"/>
    </source>
</evidence>